<accession>A0ACC0WT96</accession>
<gene>
    <name evidence="1" type="ORF">PsorP6_002595</name>
</gene>
<keyword evidence="2" id="KW-1185">Reference proteome</keyword>
<evidence type="ECO:0000313" key="1">
    <source>
        <dbReference type="EMBL" id="KAI9922089.1"/>
    </source>
</evidence>
<reference evidence="1 2" key="1">
    <citation type="journal article" date="2022" name="bioRxiv">
        <title>The genome of the oomycete Peronosclerospora sorghi, a cosmopolitan pathogen of maize and sorghum, is inflated with dispersed pseudogenes.</title>
        <authorList>
            <person name="Fletcher K."/>
            <person name="Martin F."/>
            <person name="Isakeit T."/>
            <person name="Cavanaugh K."/>
            <person name="Magill C."/>
            <person name="Michelmore R."/>
        </authorList>
    </citation>
    <scope>NUCLEOTIDE SEQUENCE [LARGE SCALE GENOMIC DNA]</scope>
    <source>
        <strain evidence="1">P6</strain>
    </source>
</reference>
<organism evidence="1 2">
    <name type="scientific">Peronosclerospora sorghi</name>
    <dbReference type="NCBI Taxonomy" id="230839"/>
    <lineage>
        <taxon>Eukaryota</taxon>
        <taxon>Sar</taxon>
        <taxon>Stramenopiles</taxon>
        <taxon>Oomycota</taxon>
        <taxon>Peronosporomycetes</taxon>
        <taxon>Peronosporales</taxon>
        <taxon>Peronosporaceae</taxon>
        <taxon>Peronosclerospora</taxon>
    </lineage>
</organism>
<dbReference type="Proteomes" id="UP001163321">
    <property type="component" value="Chromosome 1"/>
</dbReference>
<protein>
    <submittedName>
        <fullName evidence="1">Uncharacterized protein</fullName>
    </submittedName>
</protein>
<dbReference type="EMBL" id="CM047580">
    <property type="protein sequence ID" value="KAI9922089.1"/>
    <property type="molecule type" value="Genomic_DNA"/>
</dbReference>
<proteinExistence type="predicted"/>
<comment type="caution">
    <text evidence="1">The sequence shown here is derived from an EMBL/GenBank/DDBJ whole genome shotgun (WGS) entry which is preliminary data.</text>
</comment>
<name>A0ACC0WT96_9STRA</name>
<evidence type="ECO:0000313" key="2">
    <source>
        <dbReference type="Proteomes" id="UP001163321"/>
    </source>
</evidence>
<sequence length="59" mass="6748">MQSGGDVDRALSSIRARADDLRHTIARLEHNLAWNPASTWPELLSQFMVILKQLENMNE</sequence>